<dbReference type="InterPro" id="IPR039538">
    <property type="entry name" value="BetI_C"/>
</dbReference>
<name>A0A238XA85_9RHOB</name>
<organism evidence="10 11">
    <name type="scientific">Puniceibacterium sediminis</name>
    <dbReference type="NCBI Taxonomy" id="1608407"/>
    <lineage>
        <taxon>Bacteria</taxon>
        <taxon>Pseudomonadati</taxon>
        <taxon>Pseudomonadota</taxon>
        <taxon>Alphaproteobacteria</taxon>
        <taxon>Rhodobacterales</taxon>
        <taxon>Paracoccaceae</taxon>
        <taxon>Puniceibacterium</taxon>
    </lineage>
</organism>
<dbReference type="NCBIfam" id="TIGR03384">
    <property type="entry name" value="betaine_BetI"/>
    <property type="match status" value="1"/>
</dbReference>
<keyword evidence="3 7" id="KW-0805">Transcription regulation</keyword>
<evidence type="ECO:0000313" key="11">
    <source>
        <dbReference type="Proteomes" id="UP000198417"/>
    </source>
</evidence>
<dbReference type="GO" id="GO:0019285">
    <property type="term" value="P:glycine betaine biosynthetic process from choline"/>
    <property type="evidence" value="ECO:0007669"/>
    <property type="project" value="UniProtKB-UniRule"/>
</dbReference>
<dbReference type="Pfam" id="PF13977">
    <property type="entry name" value="TetR_C_6"/>
    <property type="match status" value="1"/>
</dbReference>
<evidence type="ECO:0000256" key="6">
    <source>
        <dbReference type="ARBA" id="ARBA00024936"/>
    </source>
</evidence>
<evidence type="ECO:0000256" key="4">
    <source>
        <dbReference type="ARBA" id="ARBA00023125"/>
    </source>
</evidence>
<gene>
    <name evidence="7" type="primary">betI</name>
    <name evidence="10" type="ORF">SAMN06265370_11063</name>
</gene>
<dbReference type="InterPro" id="IPR036271">
    <property type="entry name" value="Tet_transcr_reg_TetR-rel_C_sf"/>
</dbReference>
<evidence type="ECO:0000256" key="5">
    <source>
        <dbReference type="ARBA" id="ARBA00023163"/>
    </source>
</evidence>
<dbReference type="UniPathway" id="UPA00529"/>
<dbReference type="SUPFAM" id="SSF46689">
    <property type="entry name" value="Homeodomain-like"/>
    <property type="match status" value="1"/>
</dbReference>
<proteinExistence type="inferred from homology"/>
<dbReference type="Gene3D" id="1.10.357.10">
    <property type="entry name" value="Tetracycline Repressor, domain 2"/>
    <property type="match status" value="1"/>
</dbReference>
<dbReference type="GO" id="GO:0003700">
    <property type="term" value="F:DNA-binding transcription factor activity"/>
    <property type="evidence" value="ECO:0007669"/>
    <property type="project" value="UniProtKB-UniRule"/>
</dbReference>
<dbReference type="GO" id="GO:0045892">
    <property type="term" value="P:negative regulation of DNA-templated transcription"/>
    <property type="evidence" value="ECO:0007669"/>
    <property type="project" value="UniProtKB-UniRule"/>
</dbReference>
<dbReference type="PROSITE" id="PS50977">
    <property type="entry name" value="HTH_TETR_2"/>
    <property type="match status" value="1"/>
</dbReference>
<reference evidence="10 11" key="1">
    <citation type="submission" date="2017-06" db="EMBL/GenBank/DDBJ databases">
        <authorList>
            <person name="Kim H.J."/>
            <person name="Triplett B.A."/>
        </authorList>
    </citation>
    <scope>NUCLEOTIDE SEQUENCE [LARGE SCALE GENOMIC DNA]</scope>
    <source>
        <strain evidence="10 11">DSM 29052</strain>
    </source>
</reference>
<dbReference type="InterPro" id="IPR023772">
    <property type="entry name" value="DNA-bd_HTH_TetR-type_CS"/>
</dbReference>
<keyword evidence="11" id="KW-1185">Reference proteome</keyword>
<dbReference type="InterPro" id="IPR050109">
    <property type="entry name" value="HTH-type_TetR-like_transc_reg"/>
</dbReference>
<comment type="function">
    <text evidence="6">Repressor involved in the biosynthesis of the osmoprotectant glycine betaine. It represses transcription of the choline transporter BetT and the genes of BetAB involved in the synthesis of glycine betaine.</text>
</comment>
<dbReference type="NCBIfam" id="NF001978">
    <property type="entry name" value="PRK00767.1"/>
    <property type="match status" value="1"/>
</dbReference>
<dbReference type="PROSITE" id="PS01081">
    <property type="entry name" value="HTH_TETR_1"/>
    <property type="match status" value="1"/>
</dbReference>
<evidence type="ECO:0000259" key="9">
    <source>
        <dbReference type="PROSITE" id="PS50977"/>
    </source>
</evidence>
<dbReference type="OrthoDB" id="7618612at2"/>
<keyword evidence="5 7" id="KW-0804">Transcription</keyword>
<keyword evidence="2 7" id="KW-0678">Repressor</keyword>
<dbReference type="InterPro" id="IPR001647">
    <property type="entry name" value="HTH_TetR"/>
</dbReference>
<comment type="pathway">
    <text evidence="1 7">Amine and polyamine biosynthesis; betaine biosynthesis via choline pathway [regulation].</text>
</comment>
<evidence type="ECO:0000313" key="10">
    <source>
        <dbReference type="EMBL" id="SNR55956.1"/>
    </source>
</evidence>
<dbReference type="RefSeq" id="WP_089270794.1">
    <property type="nucleotide sequence ID" value="NZ_FZNN01000010.1"/>
</dbReference>
<protein>
    <recommendedName>
        <fullName evidence="7">HTH-type transcriptional regulator BetI</fullName>
    </recommendedName>
</protein>
<dbReference type="Proteomes" id="UP000198417">
    <property type="component" value="Unassembled WGS sequence"/>
</dbReference>
<evidence type="ECO:0000256" key="1">
    <source>
        <dbReference type="ARBA" id="ARBA00004719"/>
    </source>
</evidence>
<sequence>MPKIGMEPQRRAALVQATIGEIGAAGSLQVTVGQIARRAGVSSALAHHYFGGKAQILSAAMRHILSEYSAEVRAALAAAKTPQDRLRAIIAANFAESCFEADVISAWLNFYVLAQRDPEAGRLLRIYQGRLRSNLTHALRVHMARPEPAAEVLGALIDGMYLRAALGGAGFEQGAAEQVMACADALIRGQT</sequence>
<feature type="domain" description="HTH tetR-type" evidence="9">
    <location>
        <begin position="8"/>
        <end position="68"/>
    </location>
</feature>
<evidence type="ECO:0000256" key="7">
    <source>
        <dbReference type="HAMAP-Rule" id="MF_00768"/>
    </source>
</evidence>
<dbReference type="InterPro" id="IPR009057">
    <property type="entry name" value="Homeodomain-like_sf"/>
</dbReference>
<dbReference type="Pfam" id="PF00440">
    <property type="entry name" value="TetR_N"/>
    <property type="match status" value="1"/>
</dbReference>
<accession>A0A238XA85</accession>
<dbReference type="EMBL" id="FZNN01000010">
    <property type="protein sequence ID" value="SNR55956.1"/>
    <property type="molecule type" value="Genomic_DNA"/>
</dbReference>
<dbReference type="HAMAP" id="MF_00768">
    <property type="entry name" value="HTH_type_BetI"/>
    <property type="match status" value="1"/>
</dbReference>
<evidence type="ECO:0000256" key="3">
    <source>
        <dbReference type="ARBA" id="ARBA00023015"/>
    </source>
</evidence>
<comment type="function">
    <text evidence="7">Repressor involved in choline regulation of the bet genes.</text>
</comment>
<dbReference type="InterPro" id="IPR017757">
    <property type="entry name" value="Tscrpt_rep_BetI"/>
</dbReference>
<dbReference type="GO" id="GO:0000976">
    <property type="term" value="F:transcription cis-regulatory region binding"/>
    <property type="evidence" value="ECO:0007669"/>
    <property type="project" value="TreeGrafter"/>
</dbReference>
<dbReference type="SUPFAM" id="SSF48498">
    <property type="entry name" value="Tetracyclin repressor-like, C-terminal domain"/>
    <property type="match status" value="1"/>
</dbReference>
<dbReference type="PANTHER" id="PTHR30055:SF234">
    <property type="entry name" value="HTH-TYPE TRANSCRIPTIONAL REGULATOR BETI"/>
    <property type="match status" value="1"/>
</dbReference>
<dbReference type="AlphaFoldDB" id="A0A238XA85"/>
<evidence type="ECO:0000256" key="2">
    <source>
        <dbReference type="ARBA" id="ARBA00022491"/>
    </source>
</evidence>
<evidence type="ECO:0000256" key="8">
    <source>
        <dbReference type="PROSITE-ProRule" id="PRU00335"/>
    </source>
</evidence>
<feature type="DNA-binding region" description="H-T-H motif" evidence="7 8">
    <location>
        <begin position="31"/>
        <end position="50"/>
    </location>
</feature>
<dbReference type="PANTHER" id="PTHR30055">
    <property type="entry name" value="HTH-TYPE TRANSCRIPTIONAL REGULATOR RUTR"/>
    <property type="match status" value="1"/>
</dbReference>
<keyword evidence="4 7" id="KW-0238">DNA-binding</keyword>